<dbReference type="Gene3D" id="3.30.200.20">
    <property type="entry name" value="Phosphorylase Kinase, domain 1"/>
    <property type="match status" value="1"/>
</dbReference>
<proteinExistence type="predicted"/>
<protein>
    <recommendedName>
        <fullName evidence="3">Protein kinase domain-containing protein</fullName>
    </recommendedName>
</protein>
<evidence type="ECO:0000259" key="3">
    <source>
        <dbReference type="PROSITE" id="PS50011"/>
    </source>
</evidence>
<dbReference type="eggNOG" id="KOG0192">
    <property type="taxonomic scope" value="Eukaryota"/>
</dbReference>
<dbReference type="GO" id="GO:0004714">
    <property type="term" value="F:transmembrane receptor protein tyrosine kinase activity"/>
    <property type="evidence" value="ECO:0007669"/>
    <property type="project" value="TreeGrafter"/>
</dbReference>
<feature type="binding site" evidence="2">
    <location>
        <position position="80"/>
    </location>
    <ligand>
        <name>ATP</name>
        <dbReference type="ChEBI" id="CHEBI:30616"/>
    </ligand>
</feature>
<dbReference type="PANTHER" id="PTHR24416:SF600">
    <property type="entry name" value="PDGF- AND VEGF-RECEPTOR RELATED, ISOFORM J"/>
    <property type="match status" value="1"/>
</dbReference>
<dbReference type="GO" id="GO:0005524">
    <property type="term" value="F:ATP binding"/>
    <property type="evidence" value="ECO:0007669"/>
    <property type="project" value="UniProtKB-UniRule"/>
</dbReference>
<dbReference type="InterPro" id="IPR050122">
    <property type="entry name" value="RTK"/>
</dbReference>
<name>A0A1X7T4T7_AMPQE</name>
<evidence type="ECO:0000256" key="1">
    <source>
        <dbReference type="ARBA" id="ARBA00004167"/>
    </source>
</evidence>
<dbReference type="PANTHER" id="PTHR24416">
    <property type="entry name" value="TYROSINE-PROTEIN KINASE RECEPTOR"/>
    <property type="match status" value="1"/>
</dbReference>
<evidence type="ECO:0000256" key="2">
    <source>
        <dbReference type="PROSITE-ProRule" id="PRU10141"/>
    </source>
</evidence>
<dbReference type="SUPFAM" id="SSF56112">
    <property type="entry name" value="Protein kinase-like (PK-like)"/>
    <property type="match status" value="1"/>
</dbReference>
<organism evidence="4">
    <name type="scientific">Amphimedon queenslandica</name>
    <name type="common">Sponge</name>
    <dbReference type="NCBI Taxonomy" id="400682"/>
    <lineage>
        <taxon>Eukaryota</taxon>
        <taxon>Metazoa</taxon>
        <taxon>Porifera</taxon>
        <taxon>Demospongiae</taxon>
        <taxon>Heteroscleromorpha</taxon>
        <taxon>Haplosclerida</taxon>
        <taxon>Niphatidae</taxon>
        <taxon>Amphimedon</taxon>
    </lineage>
</organism>
<dbReference type="InterPro" id="IPR001245">
    <property type="entry name" value="Ser-Thr/Tyr_kinase_cat_dom"/>
</dbReference>
<dbReference type="EnsemblMetazoa" id="Aqu2.1.09503_001">
    <property type="protein sequence ID" value="Aqu2.1.09503_001"/>
    <property type="gene ID" value="Aqu2.1.09503"/>
</dbReference>
<keyword evidence="2" id="KW-0067">ATP-binding</keyword>
<dbReference type="PROSITE" id="PS50011">
    <property type="entry name" value="PROTEIN_KINASE_DOM"/>
    <property type="match status" value="1"/>
</dbReference>
<dbReference type="InParanoid" id="A0A1X7T4T7"/>
<dbReference type="InterPro" id="IPR000719">
    <property type="entry name" value="Prot_kinase_dom"/>
</dbReference>
<feature type="domain" description="Protein kinase" evidence="3">
    <location>
        <begin position="43"/>
        <end position="163"/>
    </location>
</feature>
<accession>A0A1X7T4T7</accession>
<dbReference type="InterPro" id="IPR011009">
    <property type="entry name" value="Kinase-like_dom_sf"/>
</dbReference>
<dbReference type="InterPro" id="IPR017441">
    <property type="entry name" value="Protein_kinase_ATP_BS"/>
</dbReference>
<comment type="subcellular location">
    <subcellularLocation>
        <location evidence="1">Membrane</location>
        <topology evidence="1">Single-pass membrane protein</topology>
    </subcellularLocation>
</comment>
<keyword evidence="2" id="KW-0547">Nucleotide-binding</keyword>
<dbReference type="GO" id="GO:0043235">
    <property type="term" value="C:receptor complex"/>
    <property type="evidence" value="ECO:0007669"/>
    <property type="project" value="TreeGrafter"/>
</dbReference>
<dbReference type="PROSITE" id="PS00107">
    <property type="entry name" value="PROTEIN_KINASE_ATP"/>
    <property type="match status" value="1"/>
</dbReference>
<dbReference type="Pfam" id="PF07714">
    <property type="entry name" value="PK_Tyr_Ser-Thr"/>
    <property type="match status" value="1"/>
</dbReference>
<sequence>MATWCSLQPVEYVEHGSIPVSEVAPDLAFADLPSSILYRKGNISKLEVLGSGGFGSVYKGLIEEGQVTVAIKEFSSIAGKMEEDTLIGHELNAWDIYINGSREARMMHQLQHKNILSLVGLAFQPLRLILELAPLGDLKNSLKPFRQEKIKLNCRTLKQLIYQ</sequence>
<dbReference type="GO" id="GO:0007169">
    <property type="term" value="P:cell surface receptor protein tyrosine kinase signaling pathway"/>
    <property type="evidence" value="ECO:0007669"/>
    <property type="project" value="TreeGrafter"/>
</dbReference>
<reference evidence="4" key="1">
    <citation type="submission" date="2017-05" db="UniProtKB">
        <authorList>
            <consortium name="EnsemblMetazoa"/>
        </authorList>
    </citation>
    <scope>IDENTIFICATION</scope>
</reference>
<dbReference type="GO" id="GO:0005886">
    <property type="term" value="C:plasma membrane"/>
    <property type="evidence" value="ECO:0007669"/>
    <property type="project" value="TreeGrafter"/>
</dbReference>
<dbReference type="AlphaFoldDB" id="A0A1X7T4T7"/>
<dbReference type="STRING" id="400682.A0A1X7T4T7"/>
<evidence type="ECO:0000313" key="4">
    <source>
        <dbReference type="EnsemblMetazoa" id="Aqu2.1.09503_001"/>
    </source>
</evidence>